<feature type="domain" description="Plasmodium RESA N-terminal" evidence="2">
    <location>
        <begin position="76"/>
        <end position="187"/>
    </location>
</feature>
<dbReference type="RefSeq" id="XP_028531154.1">
    <property type="nucleotide sequence ID" value="XM_028675579.1"/>
</dbReference>
<evidence type="ECO:0000313" key="4">
    <source>
        <dbReference type="Proteomes" id="UP000220158"/>
    </source>
</evidence>
<organism evidence="3 4">
    <name type="scientific">Plasmodium relictum</name>
    <dbReference type="NCBI Taxonomy" id="85471"/>
    <lineage>
        <taxon>Eukaryota</taxon>
        <taxon>Sar</taxon>
        <taxon>Alveolata</taxon>
        <taxon>Apicomplexa</taxon>
        <taxon>Aconoidasida</taxon>
        <taxon>Haemosporida</taxon>
        <taxon>Plasmodiidae</taxon>
        <taxon>Plasmodium</taxon>
        <taxon>Plasmodium (Haemamoeba)</taxon>
    </lineage>
</organism>
<keyword evidence="1" id="KW-0472">Membrane</keyword>
<dbReference type="Proteomes" id="UP000220158">
    <property type="component" value="Unassembled WGS sequence"/>
</dbReference>
<name>A0A1J1GK68_PLARL</name>
<dbReference type="InterPro" id="IPR019111">
    <property type="entry name" value="PRESA_N"/>
</dbReference>
<reference evidence="3 4" key="1">
    <citation type="submission" date="2015-04" db="EMBL/GenBank/DDBJ databases">
        <authorList>
            <consortium name="Pathogen Informatics"/>
        </authorList>
    </citation>
    <scope>NUCLEOTIDE SEQUENCE [LARGE SCALE GENOMIC DNA]</scope>
    <source>
        <strain evidence="3 4">SGS1</strain>
    </source>
</reference>
<dbReference type="Gene3D" id="6.10.280.180">
    <property type="entry name" value="Plasmodium RESA, N-terminal helical domain"/>
    <property type="match status" value="1"/>
</dbReference>
<dbReference type="OMA" id="ELESIFW"/>
<sequence length="205" mass="24052">MESCSTCLLGKKGYIFKRGSYQNYILSKPFTIYFLSLFIFFLQDKLKPQNNITSEFQLKCNISRRLAESEGNINDQNLGETISHLELMSIWNNDEVFEERKLNDTLMNLLEHLHKEAPTYNIDEHGKNELWSSILRDVNKCVAILKHNISTRLNDLVISGSCTREESKKFLDFAAHLWGNLRYTTEREFWNRLNRSRRSNSGLFS</sequence>
<proteinExistence type="predicted"/>
<evidence type="ECO:0000313" key="3">
    <source>
        <dbReference type="EMBL" id="CRG84717.1"/>
    </source>
</evidence>
<dbReference type="KEGG" id="prel:PRELSG_0026300"/>
<dbReference type="Pfam" id="PF09687">
    <property type="entry name" value="PRESAN"/>
    <property type="match status" value="1"/>
</dbReference>
<evidence type="ECO:0000259" key="2">
    <source>
        <dbReference type="Pfam" id="PF09687"/>
    </source>
</evidence>
<evidence type="ECO:0000256" key="1">
    <source>
        <dbReference type="SAM" id="Phobius"/>
    </source>
</evidence>
<feature type="transmembrane region" description="Helical" evidence="1">
    <location>
        <begin position="21"/>
        <end position="42"/>
    </location>
</feature>
<dbReference type="AlphaFoldDB" id="A0A1J1GK68"/>
<keyword evidence="1" id="KW-1133">Transmembrane helix</keyword>
<keyword evidence="1" id="KW-0812">Transmembrane</keyword>
<protein>
    <recommendedName>
        <fullName evidence="2">Plasmodium RESA N-terminal domain-containing protein</fullName>
    </recommendedName>
</protein>
<keyword evidence="4" id="KW-1185">Reference proteome</keyword>
<dbReference type="EMBL" id="CVMU01000228">
    <property type="protein sequence ID" value="CRG84717.1"/>
    <property type="molecule type" value="Genomic_DNA"/>
</dbReference>
<dbReference type="InterPro" id="IPR044885">
    <property type="entry name" value="PRESA_N_sf"/>
</dbReference>
<accession>A0A1J1GK68</accession>
<dbReference type="VEuPathDB" id="PlasmoDB:PRELSG_0026300"/>
<gene>
    <name evidence="3" type="ORF">PRELSG_0026300</name>
</gene>
<dbReference type="GeneID" id="39734192"/>
<dbReference type="OrthoDB" id="10589825at2759"/>